<accession>A0A1W1E7L9</accession>
<name>A0A1W1E7L9_9ZZZZ</name>
<dbReference type="CDD" id="cd11524">
    <property type="entry name" value="SYLF"/>
    <property type="match status" value="1"/>
</dbReference>
<keyword evidence="2" id="KW-0449">Lipoprotein</keyword>
<feature type="domain" description="Ysc84 actin-binding" evidence="1">
    <location>
        <begin position="94"/>
        <end position="177"/>
    </location>
</feature>
<dbReference type="InterPro" id="IPR007461">
    <property type="entry name" value="Ysc84_actin-binding"/>
</dbReference>
<protein>
    <submittedName>
        <fullName evidence="2">Putative lipoprotein</fullName>
    </submittedName>
</protein>
<evidence type="ECO:0000313" key="2">
    <source>
        <dbReference type="EMBL" id="SFV89910.1"/>
    </source>
</evidence>
<organism evidence="2">
    <name type="scientific">hydrothermal vent metagenome</name>
    <dbReference type="NCBI Taxonomy" id="652676"/>
    <lineage>
        <taxon>unclassified sequences</taxon>
        <taxon>metagenomes</taxon>
        <taxon>ecological metagenomes</taxon>
    </lineage>
</organism>
<gene>
    <name evidence="2" type="ORF">MNB_SV-4-58</name>
</gene>
<dbReference type="Pfam" id="PF04366">
    <property type="entry name" value="Ysc84"/>
    <property type="match status" value="1"/>
</dbReference>
<proteinExistence type="predicted"/>
<dbReference type="AlphaFoldDB" id="A0A1W1E7L9"/>
<dbReference type="EMBL" id="FPIB01000005">
    <property type="protein sequence ID" value="SFV89910.1"/>
    <property type="molecule type" value="Genomic_DNA"/>
</dbReference>
<evidence type="ECO:0000259" key="1">
    <source>
        <dbReference type="Pfam" id="PF04366"/>
    </source>
</evidence>
<sequence>MMLRKSSLAVMAALTLLFSNAAQAEAAKVIDAKADVAIEKFKKLVKGGDVFLKKVKGYLVFPTVYKGGFVVGGEYGEGVLRVNGKSVAYYNIASASVGLQIGAQKTSYIFAFADQFALDQFMRSNGWQAGVDGSIAVAKWGQGIDISSISFEKPIYAFVFDNKGLMANISLEGTKFTRIIPQ</sequence>
<reference evidence="2" key="1">
    <citation type="submission" date="2016-10" db="EMBL/GenBank/DDBJ databases">
        <authorList>
            <person name="de Groot N.N."/>
        </authorList>
    </citation>
    <scope>NUCLEOTIDE SEQUENCE</scope>
</reference>